<evidence type="ECO:0000259" key="10">
    <source>
        <dbReference type="PROSITE" id="PS50885"/>
    </source>
</evidence>
<dbReference type="Pfam" id="PF00672">
    <property type="entry name" value="HAMP"/>
    <property type="match status" value="1"/>
</dbReference>
<dbReference type="SMART" id="SM00304">
    <property type="entry name" value="HAMP"/>
    <property type="match status" value="1"/>
</dbReference>
<dbReference type="CDD" id="cd06225">
    <property type="entry name" value="HAMP"/>
    <property type="match status" value="1"/>
</dbReference>
<comment type="caution">
    <text evidence="11">The sequence shown here is derived from an EMBL/GenBank/DDBJ whole genome shotgun (WGS) entry which is preliminary data.</text>
</comment>
<feature type="compositionally biased region" description="Polar residues" evidence="7">
    <location>
        <begin position="528"/>
        <end position="540"/>
    </location>
</feature>
<keyword evidence="3 8" id="KW-0472">Membrane</keyword>
<dbReference type="Gene3D" id="1.10.287.950">
    <property type="entry name" value="Methyl-accepting chemotaxis protein"/>
    <property type="match status" value="1"/>
</dbReference>
<dbReference type="InterPro" id="IPR003660">
    <property type="entry name" value="HAMP_dom"/>
</dbReference>
<keyword evidence="2" id="KW-1003">Cell membrane</keyword>
<dbReference type="SMART" id="SM00283">
    <property type="entry name" value="MA"/>
    <property type="match status" value="1"/>
</dbReference>
<comment type="similarity">
    <text evidence="5">Belongs to the methyl-accepting chemotaxis (MCP) protein family.</text>
</comment>
<keyword evidence="12" id="KW-1185">Reference proteome</keyword>
<comment type="subcellular location">
    <subcellularLocation>
        <location evidence="1">Cell membrane</location>
    </subcellularLocation>
</comment>
<feature type="domain" description="HAMP" evidence="10">
    <location>
        <begin position="221"/>
        <end position="273"/>
    </location>
</feature>
<evidence type="ECO:0000256" key="7">
    <source>
        <dbReference type="SAM" id="MobiDB-lite"/>
    </source>
</evidence>
<evidence type="ECO:0000256" key="6">
    <source>
        <dbReference type="PROSITE-ProRule" id="PRU00284"/>
    </source>
</evidence>
<sequence length="578" mass="63354">MFRSSTRMSFFKKNLFYSASFVILSGIILVFISYSIQNRAMMNNLIENTIGMAHYSKDHFTLEDVNGIMENHDTDGTIQLEVKRELDKITELNHNIAQSYILDADIIDNAVVMHAMYQGHYDAGAVPGDLFELPKEFADAYAEALKDGKPVPTAAYTDVYGDWISVLDPIYDENGKAIAMFGIDVDISVVKNAKKQLITSLAIVLLILSSITVTTQYIVTRKVFQPLTQLFQIIKKVGDGHFNERLNINRHDEIGQLSSQFDSMIDNMSNMIRTVQNTTEQVSASSEQLLASSENTKHASTEIASAIQEVANGNEVQLQSSEESTNAIREMAMGVQSIADASSNVSEKSQHTVNEAVSGNDLVQHSITQINRINSTVGESAEIMKRLEERSKEISVIIDTITSIAEQTNLLALNAAIESARAGEHGRGFAVVADEVRKLAEQSHSSAEQIVELVKQIQDDTKLSVEAMNEGISEVHLGITAIQEVGDAFQRILDSAKDVEGEIQEVSATSEEMSASSEEITAAMEQITSLSQQSAQNSQRVAAASEEQLSSMEEVSSSAAHLSKIAEELQTIVGKFKV</sequence>
<feature type="transmembrane region" description="Helical" evidence="8">
    <location>
        <begin position="15"/>
        <end position="36"/>
    </location>
</feature>
<dbReference type="CDD" id="cd18773">
    <property type="entry name" value="PDC1_HK_sensor"/>
    <property type="match status" value="1"/>
</dbReference>
<dbReference type="CDD" id="cd11386">
    <property type="entry name" value="MCP_signal"/>
    <property type="match status" value="1"/>
</dbReference>
<keyword evidence="4 6" id="KW-0807">Transducer</keyword>
<name>A0ABT9WRG7_9BACI</name>
<evidence type="ECO:0000313" key="12">
    <source>
        <dbReference type="Proteomes" id="UP001223586"/>
    </source>
</evidence>
<feature type="region of interest" description="Disordered" evidence="7">
    <location>
        <begin position="528"/>
        <end position="547"/>
    </location>
</feature>
<protein>
    <submittedName>
        <fullName evidence="11">Methyl-accepting chemotaxis protein</fullName>
    </submittedName>
</protein>
<dbReference type="PROSITE" id="PS50885">
    <property type="entry name" value="HAMP"/>
    <property type="match status" value="1"/>
</dbReference>
<dbReference type="PROSITE" id="PS50111">
    <property type="entry name" value="CHEMOTAXIS_TRANSDUC_2"/>
    <property type="match status" value="1"/>
</dbReference>
<evidence type="ECO:0000256" key="8">
    <source>
        <dbReference type="SAM" id="Phobius"/>
    </source>
</evidence>
<organism evidence="11 12">
    <name type="scientific">Bacillus chungangensis</name>
    <dbReference type="NCBI Taxonomy" id="587633"/>
    <lineage>
        <taxon>Bacteria</taxon>
        <taxon>Bacillati</taxon>
        <taxon>Bacillota</taxon>
        <taxon>Bacilli</taxon>
        <taxon>Bacillales</taxon>
        <taxon>Bacillaceae</taxon>
        <taxon>Bacillus</taxon>
    </lineage>
</organism>
<evidence type="ECO:0000259" key="9">
    <source>
        <dbReference type="PROSITE" id="PS50111"/>
    </source>
</evidence>
<dbReference type="EMBL" id="JAUSTT010000009">
    <property type="protein sequence ID" value="MDQ0175888.1"/>
    <property type="molecule type" value="Genomic_DNA"/>
</dbReference>
<keyword evidence="8" id="KW-0812">Transmembrane</keyword>
<keyword evidence="8" id="KW-1133">Transmembrane helix</keyword>
<dbReference type="PANTHER" id="PTHR32089:SF112">
    <property type="entry name" value="LYSOZYME-LIKE PROTEIN-RELATED"/>
    <property type="match status" value="1"/>
</dbReference>
<dbReference type="Proteomes" id="UP001223586">
    <property type="component" value="Unassembled WGS sequence"/>
</dbReference>
<evidence type="ECO:0000256" key="5">
    <source>
        <dbReference type="ARBA" id="ARBA00029447"/>
    </source>
</evidence>
<evidence type="ECO:0000256" key="1">
    <source>
        <dbReference type="ARBA" id="ARBA00004236"/>
    </source>
</evidence>
<dbReference type="SUPFAM" id="SSF58104">
    <property type="entry name" value="Methyl-accepting chemotaxis protein (MCP) signaling domain"/>
    <property type="match status" value="1"/>
</dbReference>
<dbReference type="Pfam" id="PF00015">
    <property type="entry name" value="MCPsignal"/>
    <property type="match status" value="1"/>
</dbReference>
<dbReference type="PANTHER" id="PTHR32089">
    <property type="entry name" value="METHYL-ACCEPTING CHEMOTAXIS PROTEIN MCPB"/>
    <property type="match status" value="1"/>
</dbReference>
<feature type="transmembrane region" description="Helical" evidence="8">
    <location>
        <begin position="197"/>
        <end position="219"/>
    </location>
</feature>
<proteinExistence type="inferred from homology"/>
<feature type="domain" description="Methyl-accepting transducer" evidence="9">
    <location>
        <begin position="292"/>
        <end position="528"/>
    </location>
</feature>
<dbReference type="Gene3D" id="6.10.340.10">
    <property type="match status" value="1"/>
</dbReference>
<evidence type="ECO:0000256" key="3">
    <source>
        <dbReference type="ARBA" id="ARBA00023136"/>
    </source>
</evidence>
<reference evidence="11 12" key="1">
    <citation type="submission" date="2023-07" db="EMBL/GenBank/DDBJ databases">
        <title>Genomic Encyclopedia of Type Strains, Phase IV (KMG-IV): sequencing the most valuable type-strain genomes for metagenomic binning, comparative biology and taxonomic classification.</title>
        <authorList>
            <person name="Goeker M."/>
        </authorList>
    </citation>
    <scope>NUCLEOTIDE SEQUENCE [LARGE SCALE GENOMIC DNA]</scope>
    <source>
        <strain evidence="11 12">DSM 23837</strain>
    </source>
</reference>
<evidence type="ECO:0000313" key="11">
    <source>
        <dbReference type="EMBL" id="MDQ0175888.1"/>
    </source>
</evidence>
<evidence type="ECO:0000256" key="4">
    <source>
        <dbReference type="ARBA" id="ARBA00023224"/>
    </source>
</evidence>
<gene>
    <name evidence="11" type="ORF">J2S08_001724</name>
</gene>
<dbReference type="InterPro" id="IPR004089">
    <property type="entry name" value="MCPsignal_dom"/>
</dbReference>
<evidence type="ECO:0000256" key="2">
    <source>
        <dbReference type="ARBA" id="ARBA00022475"/>
    </source>
</evidence>
<accession>A0ABT9WRG7</accession>